<name>A0A1I7X007_HETBA</name>
<sequence length="39" mass="4505">MAIVQLFYDHDRALVRQLSLSHFSSSICFILVLITKIIL</sequence>
<keyword evidence="1" id="KW-1133">Transmembrane helix</keyword>
<dbReference type="Proteomes" id="UP000095283">
    <property type="component" value="Unplaced"/>
</dbReference>
<keyword evidence="1" id="KW-0472">Membrane</keyword>
<proteinExistence type="predicted"/>
<keyword evidence="2" id="KW-1185">Reference proteome</keyword>
<reference evidence="3" key="1">
    <citation type="submission" date="2016-11" db="UniProtKB">
        <authorList>
            <consortium name="WormBaseParasite"/>
        </authorList>
    </citation>
    <scope>IDENTIFICATION</scope>
</reference>
<protein>
    <submittedName>
        <fullName evidence="3">Uncharacterized protein</fullName>
    </submittedName>
</protein>
<evidence type="ECO:0000313" key="3">
    <source>
        <dbReference type="WBParaSite" id="Hba_10878"/>
    </source>
</evidence>
<evidence type="ECO:0000313" key="2">
    <source>
        <dbReference type="Proteomes" id="UP000095283"/>
    </source>
</evidence>
<organism evidence="2 3">
    <name type="scientific">Heterorhabditis bacteriophora</name>
    <name type="common">Entomopathogenic nematode worm</name>
    <dbReference type="NCBI Taxonomy" id="37862"/>
    <lineage>
        <taxon>Eukaryota</taxon>
        <taxon>Metazoa</taxon>
        <taxon>Ecdysozoa</taxon>
        <taxon>Nematoda</taxon>
        <taxon>Chromadorea</taxon>
        <taxon>Rhabditida</taxon>
        <taxon>Rhabditina</taxon>
        <taxon>Rhabditomorpha</taxon>
        <taxon>Strongyloidea</taxon>
        <taxon>Heterorhabditidae</taxon>
        <taxon>Heterorhabditis</taxon>
    </lineage>
</organism>
<accession>A0A1I7X007</accession>
<feature type="transmembrane region" description="Helical" evidence="1">
    <location>
        <begin position="20"/>
        <end position="38"/>
    </location>
</feature>
<dbReference type="AlphaFoldDB" id="A0A1I7X007"/>
<dbReference type="WBParaSite" id="Hba_10878">
    <property type="protein sequence ID" value="Hba_10878"/>
    <property type="gene ID" value="Hba_10878"/>
</dbReference>
<keyword evidence="1" id="KW-0812">Transmembrane</keyword>
<evidence type="ECO:0000256" key="1">
    <source>
        <dbReference type="SAM" id="Phobius"/>
    </source>
</evidence>